<accession>A0A2H0KAR0</accession>
<dbReference type="AlphaFoldDB" id="A0A2H0KAR0"/>
<evidence type="ECO:0000313" key="1">
    <source>
        <dbReference type="EMBL" id="PIQ68319.1"/>
    </source>
</evidence>
<dbReference type="EMBL" id="PCVG01000062">
    <property type="protein sequence ID" value="PIQ68319.1"/>
    <property type="molecule type" value="Genomic_DNA"/>
</dbReference>
<dbReference type="Proteomes" id="UP000229342">
    <property type="component" value="Unassembled WGS sequence"/>
</dbReference>
<reference evidence="1 2" key="1">
    <citation type="submission" date="2017-09" db="EMBL/GenBank/DDBJ databases">
        <title>Depth-based differentiation of microbial function through sediment-hosted aquifers and enrichment of novel symbionts in the deep terrestrial subsurface.</title>
        <authorList>
            <person name="Probst A.J."/>
            <person name="Ladd B."/>
            <person name="Jarett J.K."/>
            <person name="Geller-Mcgrath D.E."/>
            <person name="Sieber C.M."/>
            <person name="Emerson J.B."/>
            <person name="Anantharaman K."/>
            <person name="Thomas B.C."/>
            <person name="Malmstrom R."/>
            <person name="Stieglmeier M."/>
            <person name="Klingl A."/>
            <person name="Woyke T."/>
            <person name="Ryan C.M."/>
            <person name="Banfield J.F."/>
        </authorList>
    </citation>
    <scope>NUCLEOTIDE SEQUENCE [LARGE SCALE GENOMIC DNA]</scope>
    <source>
        <strain evidence="1">CG11_big_fil_rev_8_21_14_0_20_46_11</strain>
    </source>
</reference>
<protein>
    <submittedName>
        <fullName evidence="1">Uncharacterized protein</fullName>
    </submittedName>
</protein>
<name>A0A2H0KAR0_9BACT</name>
<evidence type="ECO:0000313" key="2">
    <source>
        <dbReference type="Proteomes" id="UP000229342"/>
    </source>
</evidence>
<comment type="caution">
    <text evidence="1">The sequence shown here is derived from an EMBL/GenBank/DDBJ whole genome shotgun (WGS) entry which is preliminary data.</text>
</comment>
<proteinExistence type="predicted"/>
<gene>
    <name evidence="1" type="ORF">COV91_04835</name>
</gene>
<organism evidence="1 2">
    <name type="scientific">Candidatus Taylorbacteria bacterium CG11_big_fil_rev_8_21_14_0_20_46_11</name>
    <dbReference type="NCBI Taxonomy" id="1975025"/>
    <lineage>
        <taxon>Bacteria</taxon>
        <taxon>Candidatus Tayloriibacteriota</taxon>
    </lineage>
</organism>
<sequence>MSSEVVLQSFSLPFLRMKEKCTFTPTIHNINLYSLMTHSKLLLRTLQGNNGVTKVTVTPRSSLHQALPFSGLFKDETEKDRITLTFLTKECKGPPQVTRLYLFSVDEELRRIPRVHSVLSFRDIQRAIFIRGRCATQDESLSVILNGGELFGDRLIIFPLRHSVCVEGQTFSFLSWKNHGDREGGHLELVPRAYLFTKDTWIAFCRRGKRKVLVEA</sequence>